<protein>
    <recommendedName>
        <fullName evidence="9 10">Protein translocase subunit SecY</fullName>
    </recommendedName>
</protein>
<dbReference type="InterPro" id="IPR026593">
    <property type="entry name" value="SecY"/>
</dbReference>
<dbReference type="PROSITE" id="PS00756">
    <property type="entry name" value="SECY_2"/>
    <property type="match status" value="1"/>
</dbReference>
<evidence type="ECO:0000256" key="7">
    <source>
        <dbReference type="ARBA" id="ARBA00023010"/>
    </source>
</evidence>
<keyword evidence="6 9" id="KW-1133">Transmembrane helix</keyword>
<feature type="transmembrane region" description="Helical" evidence="9">
    <location>
        <begin position="405"/>
        <end position="423"/>
    </location>
</feature>
<comment type="subcellular location">
    <subcellularLocation>
        <location evidence="9">Cell membrane</location>
        <topology evidence="9">Multi-pass membrane protein</topology>
    </subcellularLocation>
    <subcellularLocation>
        <location evidence="1 11">Membrane</location>
        <topology evidence="1 11">Multi-pass membrane protein</topology>
    </subcellularLocation>
</comment>
<proteinExistence type="inferred from homology"/>
<comment type="caution">
    <text evidence="9">Lacks conserved residue(s) required for the propagation of feature annotation.</text>
</comment>
<evidence type="ECO:0000256" key="1">
    <source>
        <dbReference type="ARBA" id="ARBA00004141"/>
    </source>
</evidence>
<dbReference type="HAMAP" id="MF_01465">
    <property type="entry name" value="SecY"/>
    <property type="match status" value="1"/>
</dbReference>
<feature type="transmembrane region" description="Helical" evidence="9">
    <location>
        <begin position="159"/>
        <end position="180"/>
    </location>
</feature>
<evidence type="ECO:0000256" key="2">
    <source>
        <dbReference type="ARBA" id="ARBA00005751"/>
    </source>
</evidence>
<dbReference type="EMBL" id="BAAAYU010000005">
    <property type="protein sequence ID" value="GAA3633212.1"/>
    <property type="molecule type" value="Genomic_DNA"/>
</dbReference>
<keyword evidence="7 9" id="KW-0811">Translocation</keyword>
<keyword evidence="4 9" id="KW-0812">Transmembrane</keyword>
<dbReference type="PIRSF" id="PIRSF004557">
    <property type="entry name" value="SecY"/>
    <property type="match status" value="1"/>
</dbReference>
<evidence type="ECO:0000256" key="4">
    <source>
        <dbReference type="ARBA" id="ARBA00022692"/>
    </source>
</evidence>
<accession>A0ABP7AJ18</accession>
<name>A0ABP7AJ18_9MICO</name>
<keyword evidence="8 9" id="KW-0472">Membrane</keyword>
<dbReference type="Gene3D" id="1.10.3370.10">
    <property type="entry name" value="SecY subunit domain"/>
    <property type="match status" value="1"/>
</dbReference>
<organism evidence="13 14">
    <name type="scientific">Microbacterium awajiense</name>
    <dbReference type="NCBI Taxonomy" id="415214"/>
    <lineage>
        <taxon>Bacteria</taxon>
        <taxon>Bacillati</taxon>
        <taxon>Actinomycetota</taxon>
        <taxon>Actinomycetes</taxon>
        <taxon>Micrococcales</taxon>
        <taxon>Microbacteriaceae</taxon>
        <taxon>Microbacterium</taxon>
    </lineage>
</organism>
<feature type="transmembrane region" description="Helical" evidence="9">
    <location>
        <begin position="217"/>
        <end position="237"/>
    </location>
</feature>
<dbReference type="Pfam" id="PF00344">
    <property type="entry name" value="SecY"/>
    <property type="match status" value="1"/>
</dbReference>
<evidence type="ECO:0000256" key="6">
    <source>
        <dbReference type="ARBA" id="ARBA00022989"/>
    </source>
</evidence>
<evidence type="ECO:0000256" key="3">
    <source>
        <dbReference type="ARBA" id="ARBA00022448"/>
    </source>
</evidence>
<comment type="subunit">
    <text evidence="9">Component of the Sec protein translocase complex. Heterotrimer consisting of SecY, SecE and SecG subunits. The heterotrimers can form oligomers, although 1 heterotrimer is thought to be able to translocate proteins. Interacts with the ribosome. Interacts with SecDF, and other proteins may be involved. Interacts with SecA.</text>
</comment>
<feature type="transmembrane region" description="Helical" evidence="9">
    <location>
        <begin position="119"/>
        <end position="139"/>
    </location>
</feature>
<keyword evidence="9" id="KW-1003">Cell membrane</keyword>
<dbReference type="PANTHER" id="PTHR10906">
    <property type="entry name" value="SECY/SEC61-ALPHA FAMILY MEMBER"/>
    <property type="match status" value="1"/>
</dbReference>
<dbReference type="RefSeq" id="WP_344737404.1">
    <property type="nucleotide sequence ID" value="NZ_BAAAYU010000005.1"/>
</dbReference>
<evidence type="ECO:0000256" key="9">
    <source>
        <dbReference type="HAMAP-Rule" id="MF_01465"/>
    </source>
</evidence>
<dbReference type="Proteomes" id="UP001501697">
    <property type="component" value="Unassembled WGS sequence"/>
</dbReference>
<dbReference type="PROSITE" id="PS00755">
    <property type="entry name" value="SECY_1"/>
    <property type="match status" value="1"/>
</dbReference>
<gene>
    <name evidence="9 13" type="primary">secY</name>
    <name evidence="13" type="ORF">GCM10022200_15330</name>
</gene>
<evidence type="ECO:0000256" key="10">
    <source>
        <dbReference type="RuleBase" id="RU000537"/>
    </source>
</evidence>
<feature type="transmembrane region" description="Helical" evidence="9">
    <location>
        <begin position="320"/>
        <end position="341"/>
    </location>
</feature>
<evidence type="ECO:0000313" key="13">
    <source>
        <dbReference type="EMBL" id="GAA3633212.1"/>
    </source>
</evidence>
<sequence>MFSAIARVFRTPDLRRKIAFTLAIIAIYRLGAHIPAPFVDFPNVQSCLRQSAGTEGLLSLVNLFSGGALLQLSIFALGVMPYITATIITQLLRVVIPHFEALYKEGQAGQSKLTQYTRYLTIALALLQSTTLVTVARSGQLFGVTGIPECENLLTNDVWWAQLLMIVTMTAGTGLIMWFAELVTERGIGNGMSLLIFVSIAAAFPASMWAIWQSRGFETFLLVLAVGIVVVALVVFVEQSQRRIPVQYAKRMVGRRTYGGTNTYIPIKVNMAGVVPVIFASSLLYIPALIAQFNQPQPGEEVPAWVAWIQQYLVRGDHPFYMALYFLLIVGFTYFYVAITFNPVEVADNMKKYGGFIPGIRAGRPTAEYLDYVLTRITLPGSIYLGLIALLPLIALATVGANQNFPFGGASILIIVGVGLETVKQIDAQLQQRHYEGLLR</sequence>
<keyword evidence="3 9" id="KW-0813">Transport</keyword>
<evidence type="ECO:0000313" key="14">
    <source>
        <dbReference type="Proteomes" id="UP001501697"/>
    </source>
</evidence>
<feature type="transmembrane region" description="Helical" evidence="9">
    <location>
        <begin position="382"/>
        <end position="399"/>
    </location>
</feature>
<keyword evidence="5 9" id="KW-0653">Protein transport</keyword>
<comment type="caution">
    <text evidence="13">The sequence shown here is derived from an EMBL/GenBank/DDBJ whole genome shotgun (WGS) entry which is preliminary data.</text>
</comment>
<dbReference type="InterPro" id="IPR030659">
    <property type="entry name" value="SecY_CS"/>
</dbReference>
<evidence type="ECO:0000256" key="12">
    <source>
        <dbReference type="RuleBase" id="RU004349"/>
    </source>
</evidence>
<dbReference type="InterPro" id="IPR023201">
    <property type="entry name" value="SecY_dom_sf"/>
</dbReference>
<keyword evidence="14" id="KW-1185">Reference proteome</keyword>
<evidence type="ECO:0000256" key="5">
    <source>
        <dbReference type="ARBA" id="ARBA00022927"/>
    </source>
</evidence>
<feature type="transmembrane region" description="Helical" evidence="9">
    <location>
        <begin position="192"/>
        <end position="211"/>
    </location>
</feature>
<evidence type="ECO:0000256" key="11">
    <source>
        <dbReference type="RuleBase" id="RU003484"/>
    </source>
</evidence>
<reference evidence="14" key="1">
    <citation type="journal article" date="2019" name="Int. J. Syst. Evol. Microbiol.">
        <title>The Global Catalogue of Microorganisms (GCM) 10K type strain sequencing project: providing services to taxonomists for standard genome sequencing and annotation.</title>
        <authorList>
            <consortium name="The Broad Institute Genomics Platform"/>
            <consortium name="The Broad Institute Genome Sequencing Center for Infectious Disease"/>
            <person name="Wu L."/>
            <person name="Ma J."/>
        </authorList>
    </citation>
    <scope>NUCLEOTIDE SEQUENCE [LARGE SCALE GENOMIC DNA]</scope>
    <source>
        <strain evidence="14">JCM 16544</strain>
    </source>
</reference>
<dbReference type="NCBIfam" id="TIGR00967">
    <property type="entry name" value="3a0501s007"/>
    <property type="match status" value="1"/>
</dbReference>
<comment type="function">
    <text evidence="9 10">The central subunit of the protein translocation channel SecYEG. Consists of two halves formed by TMs 1-5 and 6-10. These two domains form a lateral gate at the front which open onto the bilayer between TMs 2 and 7, and are clamped together by SecE at the back. The channel is closed by both a pore ring composed of hydrophobic SecY resides and a short helix (helix 2A) on the extracellular side of the membrane which forms a plug. The plug probably moves laterally to allow the channel to open. The ring and the pore may move independently.</text>
</comment>
<comment type="similarity">
    <text evidence="2 9 12">Belongs to the SecY/SEC61-alpha family.</text>
</comment>
<dbReference type="PRINTS" id="PR00303">
    <property type="entry name" value="SECYTRNLCASE"/>
</dbReference>
<dbReference type="InterPro" id="IPR002208">
    <property type="entry name" value="SecY/SEC61-alpha"/>
</dbReference>
<feature type="transmembrane region" description="Helical" evidence="9">
    <location>
        <begin position="20"/>
        <end position="39"/>
    </location>
</feature>
<evidence type="ECO:0000256" key="8">
    <source>
        <dbReference type="ARBA" id="ARBA00023136"/>
    </source>
</evidence>
<dbReference type="SUPFAM" id="SSF103491">
    <property type="entry name" value="Preprotein translocase SecY subunit"/>
    <property type="match status" value="1"/>
</dbReference>